<dbReference type="EMBL" id="RCHU02000002">
    <property type="protein sequence ID" value="KAL3604903.1"/>
    <property type="molecule type" value="Genomic_DNA"/>
</dbReference>
<reference evidence="1 2" key="1">
    <citation type="journal article" date="2024" name="Plant Biotechnol. J.">
        <title>Genome and CRISPR/Cas9 system of a widespread forest tree (Populus alba) in the world.</title>
        <authorList>
            <person name="Liu Y.J."/>
            <person name="Jiang P.F."/>
            <person name="Han X.M."/>
            <person name="Li X.Y."/>
            <person name="Wang H.M."/>
            <person name="Wang Y.J."/>
            <person name="Wang X.X."/>
            <person name="Zeng Q.Y."/>
        </authorList>
    </citation>
    <scope>NUCLEOTIDE SEQUENCE [LARGE SCALE GENOMIC DNA]</scope>
    <source>
        <strain evidence="2">cv. PAL-ZL1</strain>
    </source>
</reference>
<evidence type="ECO:0000313" key="1">
    <source>
        <dbReference type="EMBL" id="KAL3604903.1"/>
    </source>
</evidence>
<gene>
    <name evidence="1" type="ORF">D5086_005762</name>
</gene>
<evidence type="ECO:0000313" key="2">
    <source>
        <dbReference type="Proteomes" id="UP000309997"/>
    </source>
</evidence>
<protein>
    <submittedName>
        <fullName evidence="1">Uncharacterized protein</fullName>
    </submittedName>
</protein>
<comment type="caution">
    <text evidence="1">The sequence shown here is derived from an EMBL/GenBank/DDBJ whole genome shotgun (WGS) entry which is preliminary data.</text>
</comment>
<keyword evidence="2" id="KW-1185">Reference proteome</keyword>
<organism evidence="1 2">
    <name type="scientific">Populus alba</name>
    <name type="common">White poplar</name>
    <dbReference type="NCBI Taxonomy" id="43335"/>
    <lineage>
        <taxon>Eukaryota</taxon>
        <taxon>Viridiplantae</taxon>
        <taxon>Streptophyta</taxon>
        <taxon>Embryophyta</taxon>
        <taxon>Tracheophyta</taxon>
        <taxon>Spermatophyta</taxon>
        <taxon>Magnoliopsida</taxon>
        <taxon>eudicotyledons</taxon>
        <taxon>Gunneridae</taxon>
        <taxon>Pentapetalae</taxon>
        <taxon>rosids</taxon>
        <taxon>fabids</taxon>
        <taxon>Malpighiales</taxon>
        <taxon>Salicaceae</taxon>
        <taxon>Saliceae</taxon>
        <taxon>Populus</taxon>
    </lineage>
</organism>
<accession>A0ACC4CUC0</accession>
<name>A0ACC4CUC0_POPAL</name>
<dbReference type="Proteomes" id="UP000309997">
    <property type="component" value="Unassembled WGS sequence"/>
</dbReference>
<proteinExistence type="predicted"/>
<sequence>MMEINQWWDEIIMPTDEEPLHENHEEDGCIQNFDALIVDLMESDAVTSCEESVTTREPGMLDDELQMSL</sequence>